<organism evidence="3 4">
    <name type="scientific">Prevotella intermedia</name>
    <dbReference type="NCBI Taxonomy" id="28131"/>
    <lineage>
        <taxon>Bacteria</taxon>
        <taxon>Pseudomonadati</taxon>
        <taxon>Bacteroidota</taxon>
        <taxon>Bacteroidia</taxon>
        <taxon>Bacteroidales</taxon>
        <taxon>Prevotellaceae</taxon>
        <taxon>Prevotella</taxon>
    </lineage>
</organism>
<dbReference type="PANTHER" id="PTHR21021:SF15">
    <property type="entry name" value="FREE METHIONINE-R-SULFOXIDE REDUCTASE"/>
    <property type="match status" value="1"/>
</dbReference>
<dbReference type="GO" id="GO:0005829">
    <property type="term" value="C:cytosol"/>
    <property type="evidence" value="ECO:0007669"/>
    <property type="project" value="TreeGrafter"/>
</dbReference>
<dbReference type="PANTHER" id="PTHR21021">
    <property type="entry name" value="GAF/PUTATIVE CYTOSKELETAL PROTEIN"/>
    <property type="match status" value="1"/>
</dbReference>
<dbReference type="InterPro" id="IPR051330">
    <property type="entry name" value="Phosphatase_reg/MetRdx"/>
</dbReference>
<reference evidence="3 4" key="1">
    <citation type="journal article" date="2016" name="DNA Res.">
        <title>The complete genome sequencing of Prevotella intermedia strain OMA14 and a subsequent fine-scale, intra-species genomic comparison reveal an unusual amplification of conjugative and mobile transposons and identify a novel Prevotella-lineage-specific repeat.</title>
        <authorList>
            <person name="Naito M."/>
            <person name="Ogura Y."/>
            <person name="Itoh T."/>
            <person name="Shoji M."/>
            <person name="Okamoto M."/>
            <person name="Hayashi T."/>
            <person name="Nakayama K."/>
        </authorList>
    </citation>
    <scope>NUCLEOTIDE SEQUENCE [LARGE SCALE GENOMIC DNA]</scope>
    <source>
        <strain evidence="3 4">OMA14</strain>
    </source>
</reference>
<evidence type="ECO:0000259" key="2">
    <source>
        <dbReference type="SMART" id="SM00065"/>
    </source>
</evidence>
<dbReference type="SUPFAM" id="SSF55781">
    <property type="entry name" value="GAF domain-like"/>
    <property type="match status" value="1"/>
</dbReference>
<dbReference type="FunFam" id="3.30.450.40:FF:000008">
    <property type="entry name" value="GAF domain-containing proteins"/>
    <property type="match status" value="1"/>
</dbReference>
<name>A0A0T7AN25_PREIN</name>
<sequence>MNKKETYELLLKQIAALIEGEADNKVGVLANVSAAIHHTFDAFFWTGFYFLNKENTLQLGPFQGTPACYNIPVGKGVCGTAFAERRTLVVPDVEQFAGHIACSSLSRSEIVVPIYNKEGKPVGVLDIDSTQLNAFDDIDAQYLEQAMHILAAEIYANR</sequence>
<dbReference type="SMART" id="SM00065">
    <property type="entry name" value="GAF"/>
    <property type="match status" value="1"/>
</dbReference>
<dbReference type="Pfam" id="PF13185">
    <property type="entry name" value="GAF_2"/>
    <property type="match status" value="1"/>
</dbReference>
<proteinExistence type="inferred from homology"/>
<dbReference type="Gene3D" id="3.30.450.40">
    <property type="match status" value="1"/>
</dbReference>
<comment type="similarity">
    <text evidence="1">Belongs to the free Met sulfoxide reductase family.</text>
</comment>
<accession>A0A0T7AN25</accession>
<dbReference type="AlphaFoldDB" id="A0A0T7AN25"/>
<evidence type="ECO:0000313" key="3">
    <source>
        <dbReference type="EMBL" id="BAU18375.1"/>
    </source>
</evidence>
<feature type="domain" description="GAF" evidence="2">
    <location>
        <begin position="6"/>
        <end position="158"/>
    </location>
</feature>
<evidence type="ECO:0000313" key="4">
    <source>
        <dbReference type="Proteomes" id="UP000217431"/>
    </source>
</evidence>
<evidence type="ECO:0000256" key="1">
    <source>
        <dbReference type="ARBA" id="ARBA00038454"/>
    </source>
</evidence>
<dbReference type="STRING" id="28131.BWX40_08755"/>
<dbReference type="InterPro" id="IPR003018">
    <property type="entry name" value="GAF"/>
</dbReference>
<dbReference type="RefSeq" id="WP_096406610.1">
    <property type="nucleotide sequence ID" value="NZ_AP014597.1"/>
</dbReference>
<dbReference type="Proteomes" id="UP000217431">
    <property type="component" value="Chromosome I"/>
</dbReference>
<protein>
    <recommendedName>
        <fullName evidence="2">GAF domain-containing protein</fullName>
    </recommendedName>
</protein>
<dbReference type="GO" id="GO:0033745">
    <property type="term" value="F:L-methionine-(R)-S-oxide reductase activity"/>
    <property type="evidence" value="ECO:0007669"/>
    <property type="project" value="TreeGrafter"/>
</dbReference>
<dbReference type="EMBL" id="AP014597">
    <property type="protein sequence ID" value="BAU18375.1"/>
    <property type="molecule type" value="Genomic_DNA"/>
</dbReference>
<dbReference type="InterPro" id="IPR029016">
    <property type="entry name" value="GAF-like_dom_sf"/>
</dbReference>
<gene>
    <name evidence="3" type="ORF">PIOMA14_I_1867</name>
</gene>